<protein>
    <submittedName>
        <fullName evidence="2">Uncharacterized protein</fullName>
    </submittedName>
</protein>
<dbReference type="WBParaSite" id="ACAC_0001389601-mRNA-1">
    <property type="protein sequence ID" value="ACAC_0001389601-mRNA-1"/>
    <property type="gene ID" value="ACAC_0001389601"/>
</dbReference>
<evidence type="ECO:0000313" key="1">
    <source>
        <dbReference type="Proteomes" id="UP000035642"/>
    </source>
</evidence>
<keyword evidence="1" id="KW-1185">Reference proteome</keyword>
<evidence type="ECO:0000313" key="2">
    <source>
        <dbReference type="WBParaSite" id="ACAC_0001389601-mRNA-1"/>
    </source>
</evidence>
<accession>A0A0K0DQ57</accession>
<dbReference type="AlphaFoldDB" id="A0A0K0DQ57"/>
<organism evidence="1 2">
    <name type="scientific">Angiostrongylus cantonensis</name>
    <name type="common">Rat lungworm</name>
    <dbReference type="NCBI Taxonomy" id="6313"/>
    <lineage>
        <taxon>Eukaryota</taxon>
        <taxon>Metazoa</taxon>
        <taxon>Ecdysozoa</taxon>
        <taxon>Nematoda</taxon>
        <taxon>Chromadorea</taxon>
        <taxon>Rhabditida</taxon>
        <taxon>Rhabditina</taxon>
        <taxon>Rhabditomorpha</taxon>
        <taxon>Strongyloidea</taxon>
        <taxon>Metastrongylidae</taxon>
        <taxon>Angiostrongylus</taxon>
    </lineage>
</organism>
<sequence length="71" mass="7899">MRQLSVLAPRRQMGSAAAASAATAASSSFASKDRLYSTIPSTTQQVELQFNRLEHVLNEQNKRDPPRIRIE</sequence>
<proteinExistence type="predicted"/>
<reference evidence="2" key="2">
    <citation type="submission" date="2017-02" db="UniProtKB">
        <authorList>
            <consortium name="WormBaseParasite"/>
        </authorList>
    </citation>
    <scope>IDENTIFICATION</scope>
</reference>
<dbReference type="Proteomes" id="UP000035642">
    <property type="component" value="Unassembled WGS sequence"/>
</dbReference>
<name>A0A0K0DQ57_ANGCA</name>
<reference evidence="1" key="1">
    <citation type="submission" date="2012-09" db="EMBL/GenBank/DDBJ databases">
        <authorList>
            <person name="Martin A.A."/>
        </authorList>
    </citation>
    <scope>NUCLEOTIDE SEQUENCE</scope>
</reference>